<dbReference type="GO" id="GO:0008270">
    <property type="term" value="F:zinc ion binding"/>
    <property type="evidence" value="ECO:0007669"/>
    <property type="project" value="UniProtKB-KW"/>
</dbReference>
<dbReference type="InterPro" id="IPR001628">
    <property type="entry name" value="Znf_hrmn_rcpt"/>
</dbReference>
<feature type="domain" description="Nuclear receptor" evidence="10">
    <location>
        <begin position="4"/>
        <end position="80"/>
    </location>
</feature>
<dbReference type="GO" id="GO:0030154">
    <property type="term" value="P:cell differentiation"/>
    <property type="evidence" value="ECO:0007669"/>
    <property type="project" value="TreeGrafter"/>
</dbReference>
<keyword evidence="9" id="KW-0539">Nucleus</keyword>
<dbReference type="PROSITE" id="PS51030">
    <property type="entry name" value="NUCLEAR_REC_DBD_2"/>
    <property type="match status" value="1"/>
</dbReference>
<protein>
    <recommendedName>
        <fullName evidence="10">Nuclear receptor domain-containing protein</fullName>
    </recommendedName>
</protein>
<evidence type="ECO:0000259" key="10">
    <source>
        <dbReference type="PROSITE" id="PS51030"/>
    </source>
</evidence>
<dbReference type="PRINTS" id="PR00047">
    <property type="entry name" value="STROIDFINGER"/>
</dbReference>
<dbReference type="EMBL" id="CANHGI010000005">
    <property type="protein sequence ID" value="CAI5451431.1"/>
    <property type="molecule type" value="Genomic_DNA"/>
</dbReference>
<comment type="similarity">
    <text evidence="1">Belongs to the nuclear hormone receptor family.</text>
</comment>
<comment type="caution">
    <text evidence="11">The sequence shown here is derived from an EMBL/GenBank/DDBJ whole genome shotgun (WGS) entry which is preliminary data.</text>
</comment>
<dbReference type="OrthoDB" id="10018779at2759"/>
<keyword evidence="7" id="KW-0804">Transcription</keyword>
<dbReference type="GO" id="GO:0004879">
    <property type="term" value="F:nuclear receptor activity"/>
    <property type="evidence" value="ECO:0007669"/>
    <property type="project" value="TreeGrafter"/>
</dbReference>
<evidence type="ECO:0000313" key="11">
    <source>
        <dbReference type="EMBL" id="CAI5451431.1"/>
    </source>
</evidence>
<dbReference type="InterPro" id="IPR050234">
    <property type="entry name" value="Nuclear_hormone_rcpt_NR1"/>
</dbReference>
<reference evidence="11" key="1">
    <citation type="submission" date="2022-11" db="EMBL/GenBank/DDBJ databases">
        <authorList>
            <person name="Kikuchi T."/>
        </authorList>
    </citation>
    <scope>NUCLEOTIDE SEQUENCE</scope>
    <source>
        <strain evidence="11">PS1010</strain>
    </source>
</reference>
<dbReference type="Proteomes" id="UP001152747">
    <property type="component" value="Unassembled WGS sequence"/>
</dbReference>
<keyword evidence="3" id="KW-0863">Zinc-finger</keyword>
<name>A0A9P1IUM6_9PELO</name>
<accession>A0A9P1IUM6</accession>
<evidence type="ECO:0000256" key="4">
    <source>
        <dbReference type="ARBA" id="ARBA00022833"/>
    </source>
</evidence>
<dbReference type="SUPFAM" id="SSF57716">
    <property type="entry name" value="Glucocorticoid receptor-like (DNA-binding domain)"/>
    <property type="match status" value="1"/>
</dbReference>
<keyword evidence="8" id="KW-0675">Receptor</keyword>
<dbReference type="PROSITE" id="PS00031">
    <property type="entry name" value="NUCLEAR_REC_DBD_1"/>
    <property type="match status" value="1"/>
</dbReference>
<sequence length="128" mass="14947">MSAKQKCLVCNETADSLHFGALSCRACAAFFRRNIASKKQFRNSCERKCSIDMPHLRKLCQVCRFEKCLAVGMKETSVLSRVSYSKALTSTEEKYTFLNKLIQFYDKIENSRDEVFQRKKEYSEKFKL</sequence>
<dbReference type="GO" id="GO:0045944">
    <property type="term" value="P:positive regulation of transcription by RNA polymerase II"/>
    <property type="evidence" value="ECO:0007669"/>
    <property type="project" value="TreeGrafter"/>
</dbReference>
<proteinExistence type="inferred from homology"/>
<keyword evidence="4" id="KW-0862">Zinc</keyword>
<evidence type="ECO:0000256" key="9">
    <source>
        <dbReference type="ARBA" id="ARBA00023242"/>
    </source>
</evidence>
<gene>
    <name evidence="11" type="ORF">CAMP_LOCUS14068</name>
</gene>
<evidence type="ECO:0000313" key="12">
    <source>
        <dbReference type="Proteomes" id="UP001152747"/>
    </source>
</evidence>
<keyword evidence="2" id="KW-0479">Metal-binding</keyword>
<keyword evidence="6" id="KW-0238">DNA-binding</keyword>
<dbReference type="Gene3D" id="3.30.50.10">
    <property type="entry name" value="Erythroid Transcription Factor GATA-1, subunit A"/>
    <property type="match status" value="1"/>
</dbReference>
<dbReference type="GO" id="GO:0000122">
    <property type="term" value="P:negative regulation of transcription by RNA polymerase II"/>
    <property type="evidence" value="ECO:0007669"/>
    <property type="project" value="TreeGrafter"/>
</dbReference>
<dbReference type="PANTHER" id="PTHR24082">
    <property type="entry name" value="NUCLEAR HORMONE RECEPTOR"/>
    <property type="match status" value="1"/>
</dbReference>
<dbReference type="PANTHER" id="PTHR24082:SF507">
    <property type="entry name" value="BILE ACID RECEPTOR-RELATED"/>
    <property type="match status" value="1"/>
</dbReference>
<dbReference type="AlphaFoldDB" id="A0A9P1IUM6"/>
<keyword evidence="12" id="KW-1185">Reference proteome</keyword>
<dbReference type="SMART" id="SM00399">
    <property type="entry name" value="ZnF_C4"/>
    <property type="match status" value="1"/>
</dbReference>
<organism evidence="11 12">
    <name type="scientific">Caenorhabditis angaria</name>
    <dbReference type="NCBI Taxonomy" id="860376"/>
    <lineage>
        <taxon>Eukaryota</taxon>
        <taxon>Metazoa</taxon>
        <taxon>Ecdysozoa</taxon>
        <taxon>Nematoda</taxon>
        <taxon>Chromadorea</taxon>
        <taxon>Rhabditida</taxon>
        <taxon>Rhabditina</taxon>
        <taxon>Rhabditomorpha</taxon>
        <taxon>Rhabditoidea</taxon>
        <taxon>Rhabditidae</taxon>
        <taxon>Peloderinae</taxon>
        <taxon>Caenorhabditis</taxon>
    </lineage>
</organism>
<evidence type="ECO:0000256" key="1">
    <source>
        <dbReference type="ARBA" id="ARBA00005993"/>
    </source>
</evidence>
<dbReference type="InterPro" id="IPR013088">
    <property type="entry name" value="Znf_NHR/GATA"/>
</dbReference>
<evidence type="ECO:0000256" key="7">
    <source>
        <dbReference type="ARBA" id="ARBA00023163"/>
    </source>
</evidence>
<evidence type="ECO:0000256" key="3">
    <source>
        <dbReference type="ARBA" id="ARBA00022771"/>
    </source>
</evidence>
<dbReference type="GO" id="GO:0000978">
    <property type="term" value="F:RNA polymerase II cis-regulatory region sequence-specific DNA binding"/>
    <property type="evidence" value="ECO:0007669"/>
    <property type="project" value="TreeGrafter"/>
</dbReference>
<evidence type="ECO:0000256" key="5">
    <source>
        <dbReference type="ARBA" id="ARBA00023015"/>
    </source>
</evidence>
<keyword evidence="5" id="KW-0805">Transcription regulation</keyword>
<dbReference type="Pfam" id="PF00105">
    <property type="entry name" value="zf-C4"/>
    <property type="match status" value="1"/>
</dbReference>
<evidence type="ECO:0000256" key="8">
    <source>
        <dbReference type="ARBA" id="ARBA00023170"/>
    </source>
</evidence>
<evidence type="ECO:0000256" key="6">
    <source>
        <dbReference type="ARBA" id="ARBA00023125"/>
    </source>
</evidence>
<evidence type="ECO:0000256" key="2">
    <source>
        <dbReference type="ARBA" id="ARBA00022723"/>
    </source>
</evidence>